<evidence type="ECO:0000313" key="2">
    <source>
        <dbReference type="Proteomes" id="UP000068603"/>
    </source>
</evidence>
<proteinExistence type="predicted"/>
<organism evidence="1">
    <name type="scientific">Burkholderia stagnalis</name>
    <dbReference type="NCBI Taxonomy" id="1503054"/>
    <lineage>
        <taxon>Bacteria</taxon>
        <taxon>Pseudomonadati</taxon>
        <taxon>Pseudomonadota</taxon>
        <taxon>Betaproteobacteria</taxon>
        <taxon>Burkholderiales</taxon>
        <taxon>Burkholderiaceae</taxon>
        <taxon>Burkholderia</taxon>
        <taxon>Burkholderia cepacia complex</taxon>
    </lineage>
</organism>
<dbReference type="CDD" id="cd08351">
    <property type="entry name" value="ChaP_like"/>
    <property type="match status" value="1"/>
</dbReference>
<dbReference type="RefSeq" id="WP_059802857.1">
    <property type="nucleotide sequence ID" value="NZ_CP156685.1"/>
</dbReference>
<dbReference type="AlphaFoldDB" id="A0A108F5A3"/>
<dbReference type="SUPFAM" id="SSF54593">
    <property type="entry name" value="Glyoxalase/Bleomycin resistance protein/Dihydroxybiphenyl dioxygenase"/>
    <property type="match status" value="1"/>
</dbReference>
<dbReference type="GeneID" id="93054260"/>
<gene>
    <name evidence="1" type="ORF">WT44_28570</name>
</gene>
<evidence type="ECO:0000313" key="1">
    <source>
        <dbReference type="EMBL" id="KWA54576.1"/>
    </source>
</evidence>
<dbReference type="STRING" id="1503054.WT74_05980"/>
<dbReference type="Pfam" id="PF00903">
    <property type="entry name" value="Glyoxalase"/>
    <property type="match status" value="1"/>
</dbReference>
<dbReference type="Proteomes" id="UP000068603">
    <property type="component" value="Unassembled WGS sequence"/>
</dbReference>
<reference evidence="1 2" key="1">
    <citation type="submission" date="2015-11" db="EMBL/GenBank/DDBJ databases">
        <title>Expanding the genomic diversity of Burkholderia species for the development of highly accurate diagnostics.</title>
        <authorList>
            <person name="Sahl J."/>
            <person name="Keim P."/>
            <person name="Wagner D."/>
        </authorList>
    </citation>
    <scope>NUCLEOTIDE SEQUENCE [LARGE SCALE GENOMIC DNA]</scope>
    <source>
        <strain evidence="1 2">MSMB1960WGS</strain>
    </source>
</reference>
<dbReference type="Gene3D" id="3.10.180.10">
    <property type="entry name" value="2,3-Dihydroxybiphenyl 1,2-Dioxygenase, domain 1"/>
    <property type="match status" value="1"/>
</dbReference>
<dbReference type="InterPro" id="IPR037523">
    <property type="entry name" value="VOC_core"/>
</dbReference>
<comment type="caution">
    <text evidence="1">The sequence shown here is derived from an EMBL/GenBank/DDBJ whole genome shotgun (WGS) entry which is preliminary data.</text>
</comment>
<dbReference type="InterPro" id="IPR029068">
    <property type="entry name" value="Glyas_Bleomycin-R_OHBP_Dase"/>
</dbReference>
<protein>
    <submittedName>
        <fullName evidence="1">Bleomycin resistance protein</fullName>
    </submittedName>
</protein>
<dbReference type="PROSITE" id="PS51819">
    <property type="entry name" value="VOC"/>
    <property type="match status" value="1"/>
</dbReference>
<sequence length="129" mass="14658">MNVQLNHTIVWCRDKLASTRFLTDLLELPPPVPFGPMLVVQLENGVSLDFYERSGAIAAQHYAFLIDEAAFDRVFARIQARGLTYWADPSKQRAGEIYRHNGGRGLYFDDPDGHFLEVMTRPYVLDGQA</sequence>
<name>A0A108F5A3_9BURK</name>
<dbReference type="EMBL" id="LPHB01000076">
    <property type="protein sequence ID" value="KWA54576.1"/>
    <property type="molecule type" value="Genomic_DNA"/>
</dbReference>
<accession>A0A108F5A3</accession>
<dbReference type="InterPro" id="IPR004360">
    <property type="entry name" value="Glyas_Fos-R_dOase_dom"/>
</dbReference>